<keyword evidence="2" id="KW-0808">Transferase</keyword>
<dbReference type="InterPro" id="IPR001525">
    <property type="entry name" value="C5_MeTfrase"/>
</dbReference>
<gene>
    <name evidence="3" type="ORF">UFOVP247_174</name>
</gene>
<dbReference type="SUPFAM" id="SSF53335">
    <property type="entry name" value="S-adenosyl-L-methionine-dependent methyltransferases"/>
    <property type="match status" value="1"/>
</dbReference>
<dbReference type="EMBL" id="LR798288">
    <property type="protein sequence ID" value="CAB5221474.1"/>
    <property type="molecule type" value="Genomic_DNA"/>
</dbReference>
<evidence type="ECO:0000256" key="1">
    <source>
        <dbReference type="ARBA" id="ARBA00022603"/>
    </source>
</evidence>
<evidence type="ECO:0000313" key="3">
    <source>
        <dbReference type="EMBL" id="CAB5221474.1"/>
    </source>
</evidence>
<evidence type="ECO:0000256" key="2">
    <source>
        <dbReference type="ARBA" id="ARBA00022679"/>
    </source>
</evidence>
<dbReference type="GO" id="GO:0008168">
    <property type="term" value="F:methyltransferase activity"/>
    <property type="evidence" value="ECO:0007669"/>
    <property type="project" value="UniProtKB-KW"/>
</dbReference>
<keyword evidence="1 3" id="KW-0489">Methyltransferase</keyword>
<organism evidence="3">
    <name type="scientific">uncultured Caudovirales phage</name>
    <dbReference type="NCBI Taxonomy" id="2100421"/>
    <lineage>
        <taxon>Viruses</taxon>
        <taxon>Duplodnaviria</taxon>
        <taxon>Heunggongvirae</taxon>
        <taxon>Uroviricota</taxon>
        <taxon>Caudoviricetes</taxon>
        <taxon>Peduoviridae</taxon>
        <taxon>Maltschvirus</taxon>
        <taxon>Maltschvirus maltsch</taxon>
    </lineage>
</organism>
<name>A0A6J7WZI8_9CAUD</name>
<dbReference type="InterPro" id="IPR029063">
    <property type="entry name" value="SAM-dependent_MTases_sf"/>
</dbReference>
<accession>A0A6J7WZI8</accession>
<dbReference type="Gene3D" id="3.90.120.10">
    <property type="entry name" value="DNA Methylase, subunit A, domain 2"/>
    <property type="match status" value="1"/>
</dbReference>
<proteinExistence type="predicted"/>
<sequence>MKFKHASIIPLIGGETIGSEKAFGTRPDYFLSYEAFWNNDRHIVNYYNNEVPYYVLDKGQTAPHYVDVIASVCPCAGLSQMSHGFGDHNENNKWLLETTKLVLNDLKPKVFWGENAPGFAGKIGDNIRTTMYNMGREAGYSMTVYRTRSLLHGVPQVRERSFYFFWQGDKTPKLNWYNRPYKSIEQTILDARGNTLQEPINKKTPSKDPYYRYILEEINGGMTHKEFSEQLEPGRARGNDTFAYIEKSGRNYNEVAEWMDKNGYEREAASCRRKYDKLAAGGSIMRRGTVVPKDYIGAFVGHYPVCLTHPIEDRYITWREAMTIMGLPDNFELLDPEDSTNHICQNVPVQTAADMATEVLGYLNEEREMLDSTYTFQYNFDHRVETPGARATTLEGFF</sequence>
<dbReference type="Gene3D" id="3.40.50.150">
    <property type="entry name" value="Vaccinia Virus protein VP39"/>
    <property type="match status" value="1"/>
</dbReference>
<dbReference type="Pfam" id="PF00145">
    <property type="entry name" value="DNA_methylase"/>
    <property type="match status" value="1"/>
</dbReference>
<dbReference type="GO" id="GO:0032259">
    <property type="term" value="P:methylation"/>
    <property type="evidence" value="ECO:0007669"/>
    <property type="project" value="UniProtKB-KW"/>
</dbReference>
<reference evidence="3" key="1">
    <citation type="submission" date="2020-05" db="EMBL/GenBank/DDBJ databases">
        <authorList>
            <person name="Chiriac C."/>
            <person name="Salcher M."/>
            <person name="Ghai R."/>
            <person name="Kavagutti S V."/>
        </authorList>
    </citation>
    <scope>NUCLEOTIDE SEQUENCE</scope>
</reference>
<protein>
    <submittedName>
        <fullName evidence="3">Dcm Site-specific DNA methylase</fullName>
    </submittedName>
</protein>